<evidence type="ECO:0000313" key="1">
    <source>
        <dbReference type="EMBL" id="KAJ7760708.1"/>
    </source>
</evidence>
<evidence type="ECO:0008006" key="3">
    <source>
        <dbReference type="Google" id="ProtNLM"/>
    </source>
</evidence>
<dbReference type="SUPFAM" id="SSF51905">
    <property type="entry name" value="FAD/NAD(P)-binding domain"/>
    <property type="match status" value="1"/>
</dbReference>
<evidence type="ECO:0000313" key="2">
    <source>
        <dbReference type="Proteomes" id="UP001215280"/>
    </source>
</evidence>
<name>A0AAD7JB10_9AGAR</name>
<sequence>MPPHAGQGVSCAVEDAVAIALLLKHYRISHRFGTDDSLRRTAKAYEAVRMNRVGKILDIAARMGETKKMQTWWREKIRDWALWLFCKLPESLNDAQFGYDVEVDIAKYIAKSGCEPN</sequence>
<proteinExistence type="predicted"/>
<dbReference type="AlphaFoldDB" id="A0AAD7JB10"/>
<accession>A0AAD7JB10</accession>
<keyword evidence="2" id="KW-1185">Reference proteome</keyword>
<dbReference type="InterPro" id="IPR036188">
    <property type="entry name" value="FAD/NAD-bd_sf"/>
</dbReference>
<dbReference type="EMBL" id="JARJLG010000048">
    <property type="protein sequence ID" value="KAJ7760708.1"/>
    <property type="molecule type" value="Genomic_DNA"/>
</dbReference>
<protein>
    <recommendedName>
        <fullName evidence="3">FAD-binding domain-containing protein</fullName>
    </recommendedName>
</protein>
<comment type="caution">
    <text evidence="1">The sequence shown here is derived from an EMBL/GenBank/DDBJ whole genome shotgun (WGS) entry which is preliminary data.</text>
</comment>
<reference evidence="1" key="1">
    <citation type="submission" date="2023-03" db="EMBL/GenBank/DDBJ databases">
        <title>Massive genome expansion in bonnet fungi (Mycena s.s.) driven by repeated elements and novel gene families across ecological guilds.</title>
        <authorList>
            <consortium name="Lawrence Berkeley National Laboratory"/>
            <person name="Harder C.B."/>
            <person name="Miyauchi S."/>
            <person name="Viragh M."/>
            <person name="Kuo A."/>
            <person name="Thoen E."/>
            <person name="Andreopoulos B."/>
            <person name="Lu D."/>
            <person name="Skrede I."/>
            <person name="Drula E."/>
            <person name="Henrissat B."/>
            <person name="Morin E."/>
            <person name="Kohler A."/>
            <person name="Barry K."/>
            <person name="LaButti K."/>
            <person name="Morin E."/>
            <person name="Salamov A."/>
            <person name="Lipzen A."/>
            <person name="Mereny Z."/>
            <person name="Hegedus B."/>
            <person name="Baldrian P."/>
            <person name="Stursova M."/>
            <person name="Weitz H."/>
            <person name="Taylor A."/>
            <person name="Grigoriev I.V."/>
            <person name="Nagy L.G."/>
            <person name="Martin F."/>
            <person name="Kauserud H."/>
        </authorList>
    </citation>
    <scope>NUCLEOTIDE SEQUENCE</scope>
    <source>
        <strain evidence="1">CBHHK188m</strain>
    </source>
</reference>
<organism evidence="1 2">
    <name type="scientific">Mycena maculata</name>
    <dbReference type="NCBI Taxonomy" id="230809"/>
    <lineage>
        <taxon>Eukaryota</taxon>
        <taxon>Fungi</taxon>
        <taxon>Dikarya</taxon>
        <taxon>Basidiomycota</taxon>
        <taxon>Agaricomycotina</taxon>
        <taxon>Agaricomycetes</taxon>
        <taxon>Agaricomycetidae</taxon>
        <taxon>Agaricales</taxon>
        <taxon>Marasmiineae</taxon>
        <taxon>Mycenaceae</taxon>
        <taxon>Mycena</taxon>
    </lineage>
</organism>
<gene>
    <name evidence="1" type="ORF">DFH07DRAFT_816483</name>
</gene>
<dbReference type="Proteomes" id="UP001215280">
    <property type="component" value="Unassembled WGS sequence"/>
</dbReference>
<dbReference type="Gene3D" id="3.50.50.60">
    <property type="entry name" value="FAD/NAD(P)-binding domain"/>
    <property type="match status" value="1"/>
</dbReference>